<feature type="transmembrane region" description="Helical" evidence="1">
    <location>
        <begin position="88"/>
        <end position="109"/>
    </location>
</feature>
<dbReference type="EMBL" id="CP020563">
    <property type="protein sequence ID" value="ARF75610.1"/>
    <property type="molecule type" value="Genomic_DNA"/>
</dbReference>
<protein>
    <submittedName>
        <fullName evidence="2">Uncharacterized protein</fullName>
    </submittedName>
</protein>
<sequence length="111" mass="12137">MYGAPTTPHPTLEARMPLTPLLMGAAMVLAGLALATDYRGAARMFANASWNPNQGDRAILRHYARRRIDHPELHFFEHAPRYPRSVRIWGGCLSAVGLVFLAGGALSLVRG</sequence>
<gene>
    <name evidence="2" type="ORF">B7C62_27650</name>
</gene>
<reference evidence="2 3" key="1">
    <citation type="submission" date="2017-04" db="EMBL/GenBank/DDBJ databases">
        <title>The complete genome sequence of Streptomyces albolongus YIM 101047, the producer of novel bafilomycins and novel odoriferous sesquiterpenoids.</title>
        <authorList>
            <person name="Yin M."/>
            <person name="Jiang Y."/>
        </authorList>
    </citation>
    <scope>NUCLEOTIDE SEQUENCE [LARGE SCALE GENOMIC DNA]</scope>
    <source>
        <strain evidence="2 3">YIM 101047</strain>
    </source>
</reference>
<dbReference type="AlphaFoldDB" id="A0ABC8BZI2"/>
<dbReference type="Proteomes" id="UP000192251">
    <property type="component" value="Chromosome"/>
</dbReference>
<keyword evidence="1" id="KW-0472">Membrane</keyword>
<evidence type="ECO:0000313" key="3">
    <source>
        <dbReference type="Proteomes" id="UP000192251"/>
    </source>
</evidence>
<name>A0ABC8BZI2_9ACTN</name>
<evidence type="ECO:0000313" key="2">
    <source>
        <dbReference type="EMBL" id="ARF75610.1"/>
    </source>
</evidence>
<organism evidence="2 3">
    <name type="scientific">Kitasatospora albolonga</name>
    <dbReference type="NCBI Taxonomy" id="68173"/>
    <lineage>
        <taxon>Bacteria</taxon>
        <taxon>Bacillati</taxon>
        <taxon>Actinomycetota</taxon>
        <taxon>Actinomycetes</taxon>
        <taxon>Kitasatosporales</taxon>
        <taxon>Streptomycetaceae</taxon>
        <taxon>Kitasatospora</taxon>
    </lineage>
</organism>
<keyword evidence="1" id="KW-0812">Transmembrane</keyword>
<accession>A0ABC8BZI2</accession>
<feature type="transmembrane region" description="Helical" evidence="1">
    <location>
        <begin position="18"/>
        <end position="35"/>
    </location>
</feature>
<keyword evidence="3" id="KW-1185">Reference proteome</keyword>
<evidence type="ECO:0000256" key="1">
    <source>
        <dbReference type="SAM" id="Phobius"/>
    </source>
</evidence>
<keyword evidence="1" id="KW-1133">Transmembrane helix</keyword>
<dbReference type="KEGG" id="kab:B7C62_27650"/>
<proteinExistence type="predicted"/>